<dbReference type="GO" id="GO:0006646">
    <property type="term" value="P:phosphatidylethanolamine biosynthetic process"/>
    <property type="evidence" value="ECO:0007669"/>
    <property type="project" value="TreeGrafter"/>
</dbReference>
<dbReference type="AlphaFoldDB" id="A0A6A6GBH7"/>
<evidence type="ECO:0000313" key="5">
    <source>
        <dbReference type="Proteomes" id="UP000799538"/>
    </source>
</evidence>
<comment type="pathway">
    <text evidence="1">Phospholipid metabolism; phosphatidylethanolamine biosynthesis; phosphatidylethanolamine from ethanolamine: step 1/3.</text>
</comment>
<sequence>MVPTPRADSPLAVRQLELSYDPFNSEKSALLLLYTLLPEWQQSEGEINFVRFTDGITNTLLKAEKKRPGYSQDDIDEEAILLRAYGEGTDVLIDREREIRAHSLLACKGLAPPLFARFNNGLLYKFIAGDVCTPQDIRRQEIYCAVAEKLGQWHGSLSIDAISDVQDVQARTNGQVNGAAKTSVPFPNLWSVLQSWIDALPAQNDSQRQRIKTLQVENDQLKSQLIKSHGLYGKDYIFSHCDLLCGNVIVQKSRANGHANGNTKPKIGFIDYEYATPAPAAFDIANHFAEWGGFDCDYNAMPTKSQRREFIEHYVASYRHHVNPDSSEASQAEAVEHLYAQVDLFRGVPGFYWGVWALIQAQISQIDFDYPSYAEVRLGEYYAWKAETDGSRAKEGKEMPLRESRWASE</sequence>
<dbReference type="PANTHER" id="PTHR22603">
    <property type="entry name" value="CHOLINE/ETHANOALAMINE KINASE"/>
    <property type="match status" value="1"/>
</dbReference>
<dbReference type="PANTHER" id="PTHR22603:SF66">
    <property type="entry name" value="ETHANOLAMINE KINASE"/>
    <property type="match status" value="1"/>
</dbReference>
<evidence type="ECO:0000313" key="4">
    <source>
        <dbReference type="EMBL" id="KAF2223072.1"/>
    </source>
</evidence>
<dbReference type="Proteomes" id="UP000799538">
    <property type="component" value="Unassembled WGS sequence"/>
</dbReference>
<dbReference type="EC" id="2.7.1.82" evidence="3"/>
<dbReference type="Gene3D" id="3.90.1200.10">
    <property type="match status" value="1"/>
</dbReference>
<dbReference type="GO" id="GO:0005737">
    <property type="term" value="C:cytoplasm"/>
    <property type="evidence" value="ECO:0007669"/>
    <property type="project" value="TreeGrafter"/>
</dbReference>
<organism evidence="4 5">
    <name type="scientific">Elsinoe ampelina</name>
    <dbReference type="NCBI Taxonomy" id="302913"/>
    <lineage>
        <taxon>Eukaryota</taxon>
        <taxon>Fungi</taxon>
        <taxon>Dikarya</taxon>
        <taxon>Ascomycota</taxon>
        <taxon>Pezizomycotina</taxon>
        <taxon>Dothideomycetes</taxon>
        <taxon>Dothideomycetidae</taxon>
        <taxon>Myriangiales</taxon>
        <taxon>Elsinoaceae</taxon>
        <taxon>Elsinoe</taxon>
    </lineage>
</organism>
<dbReference type="SUPFAM" id="SSF56112">
    <property type="entry name" value="Protein kinase-like (PK-like)"/>
    <property type="match status" value="1"/>
</dbReference>
<comment type="similarity">
    <text evidence="2">Belongs to the choline/ethanolamine kinase family.</text>
</comment>
<protein>
    <recommendedName>
        <fullName evidence="3">ethanolamine kinase</fullName>
        <ecNumber evidence="3">2.7.1.82</ecNumber>
    </recommendedName>
</protein>
<dbReference type="EMBL" id="ML992507">
    <property type="protein sequence ID" value="KAF2223072.1"/>
    <property type="molecule type" value="Genomic_DNA"/>
</dbReference>
<dbReference type="GO" id="GO:0004305">
    <property type="term" value="F:ethanolamine kinase activity"/>
    <property type="evidence" value="ECO:0007669"/>
    <property type="project" value="UniProtKB-EC"/>
</dbReference>
<gene>
    <name evidence="4" type="ORF">BDZ85DRAFT_274175</name>
</gene>
<evidence type="ECO:0000256" key="3">
    <source>
        <dbReference type="ARBA" id="ARBA00038874"/>
    </source>
</evidence>
<keyword evidence="5" id="KW-1185">Reference proteome</keyword>
<name>A0A6A6GBH7_9PEZI</name>
<reference evidence="5" key="1">
    <citation type="journal article" date="2020" name="Stud. Mycol.">
        <title>101 Dothideomycetes genomes: A test case for predicting lifestyles and emergence of pathogens.</title>
        <authorList>
            <person name="Haridas S."/>
            <person name="Albert R."/>
            <person name="Binder M."/>
            <person name="Bloem J."/>
            <person name="LaButti K."/>
            <person name="Salamov A."/>
            <person name="Andreopoulos B."/>
            <person name="Baker S."/>
            <person name="Barry K."/>
            <person name="Bills G."/>
            <person name="Bluhm B."/>
            <person name="Cannon C."/>
            <person name="Castanera R."/>
            <person name="Culley D."/>
            <person name="Daum C."/>
            <person name="Ezra D."/>
            <person name="Gonzalez J."/>
            <person name="Henrissat B."/>
            <person name="Kuo A."/>
            <person name="Liang C."/>
            <person name="Lipzen A."/>
            <person name="Lutzoni F."/>
            <person name="Magnuson J."/>
            <person name="Mondo S."/>
            <person name="Nolan M."/>
            <person name="Ohm R."/>
            <person name="Pangilinan J."/>
            <person name="Park H.-J."/>
            <person name="Ramirez L."/>
            <person name="Alfaro M."/>
            <person name="Sun H."/>
            <person name="Tritt A."/>
            <person name="Yoshinaga Y."/>
            <person name="Zwiers L.-H."/>
            <person name="Turgeon B."/>
            <person name="Goodwin S."/>
            <person name="Spatafora J."/>
            <person name="Crous P."/>
            <person name="Grigoriev I."/>
        </authorList>
    </citation>
    <scope>NUCLEOTIDE SEQUENCE [LARGE SCALE GENOMIC DNA]</scope>
    <source>
        <strain evidence="5">CECT 20119</strain>
    </source>
</reference>
<evidence type="ECO:0000256" key="1">
    <source>
        <dbReference type="ARBA" id="ARBA00037883"/>
    </source>
</evidence>
<accession>A0A6A6GBH7</accession>
<dbReference type="InterPro" id="IPR011009">
    <property type="entry name" value="Kinase-like_dom_sf"/>
</dbReference>
<keyword evidence="4" id="KW-0418">Kinase</keyword>
<dbReference type="Pfam" id="PF01633">
    <property type="entry name" value="Choline_kinase"/>
    <property type="match status" value="1"/>
</dbReference>
<dbReference type="CDD" id="cd05157">
    <property type="entry name" value="ETNK_euk"/>
    <property type="match status" value="1"/>
</dbReference>
<evidence type="ECO:0000256" key="2">
    <source>
        <dbReference type="ARBA" id="ARBA00038211"/>
    </source>
</evidence>
<dbReference type="OrthoDB" id="10267235at2759"/>
<proteinExistence type="inferred from homology"/>
<keyword evidence="4" id="KW-0808">Transferase</keyword>